<accession>A0A699V0S9</accession>
<organism evidence="1">
    <name type="scientific">Tanacetum cinerariifolium</name>
    <name type="common">Dalmatian daisy</name>
    <name type="synonym">Chrysanthemum cinerariifolium</name>
    <dbReference type="NCBI Taxonomy" id="118510"/>
    <lineage>
        <taxon>Eukaryota</taxon>
        <taxon>Viridiplantae</taxon>
        <taxon>Streptophyta</taxon>
        <taxon>Embryophyta</taxon>
        <taxon>Tracheophyta</taxon>
        <taxon>Spermatophyta</taxon>
        <taxon>Magnoliopsida</taxon>
        <taxon>eudicotyledons</taxon>
        <taxon>Gunneridae</taxon>
        <taxon>Pentapetalae</taxon>
        <taxon>asterids</taxon>
        <taxon>campanulids</taxon>
        <taxon>Asterales</taxon>
        <taxon>Asteraceae</taxon>
        <taxon>Asteroideae</taxon>
        <taxon>Anthemideae</taxon>
        <taxon>Anthemidinae</taxon>
        <taxon>Tanacetum</taxon>
    </lineage>
</organism>
<comment type="caution">
    <text evidence="1">The sequence shown here is derived from an EMBL/GenBank/DDBJ whole genome shotgun (WGS) entry which is preliminary data.</text>
</comment>
<protein>
    <submittedName>
        <fullName evidence="1">Uncharacterized protein</fullName>
    </submittedName>
</protein>
<reference evidence="1" key="1">
    <citation type="journal article" date="2019" name="Sci. Rep.">
        <title>Draft genome of Tanacetum cinerariifolium, the natural source of mosquito coil.</title>
        <authorList>
            <person name="Yamashiro T."/>
            <person name="Shiraishi A."/>
            <person name="Satake H."/>
            <person name="Nakayama K."/>
        </authorList>
    </citation>
    <scope>NUCLEOTIDE SEQUENCE</scope>
</reference>
<name>A0A699V0S9_TANCI</name>
<proteinExistence type="predicted"/>
<sequence length="71" mass="7672">MTSKTLQPALGLDSRREQLAEANADDRPCHKPLGAGCYGRESKGLGDGPSLGVKTKGKRMVKHWCTVLYVS</sequence>
<dbReference type="EMBL" id="BKCJ011387543">
    <property type="protein sequence ID" value="GFD28657.1"/>
    <property type="molecule type" value="Genomic_DNA"/>
</dbReference>
<evidence type="ECO:0000313" key="1">
    <source>
        <dbReference type="EMBL" id="GFD28657.1"/>
    </source>
</evidence>
<gene>
    <name evidence="1" type="ORF">Tci_900626</name>
</gene>
<dbReference type="AlphaFoldDB" id="A0A699V0S9"/>